<protein>
    <recommendedName>
        <fullName evidence="3">DUF2913 family protein</fullName>
    </recommendedName>
</protein>
<dbReference type="GeneID" id="93902545"/>
<dbReference type="InterPro" id="IPR021316">
    <property type="entry name" value="DUF2913"/>
</dbReference>
<comment type="caution">
    <text evidence="1">The sequence shown here is derived from an EMBL/GenBank/DDBJ whole genome shotgun (WGS) entry which is preliminary data.</text>
</comment>
<evidence type="ECO:0008006" key="3">
    <source>
        <dbReference type="Google" id="ProtNLM"/>
    </source>
</evidence>
<dbReference type="RefSeq" id="WP_048666306.1">
    <property type="nucleotide sequence ID" value="NZ_AP025477.1"/>
</dbReference>
<evidence type="ECO:0000313" key="2">
    <source>
        <dbReference type="Proteomes" id="UP000049495"/>
    </source>
</evidence>
<accession>A0A822N4S8</accession>
<dbReference type="AlphaFoldDB" id="A0A822N4S8"/>
<dbReference type="EMBL" id="CCJV01000139">
    <property type="protein sequence ID" value="CDT63901.1"/>
    <property type="molecule type" value="Genomic_DNA"/>
</dbReference>
<dbReference type="Proteomes" id="UP000049495">
    <property type="component" value="Unassembled WGS sequence"/>
</dbReference>
<reference evidence="2" key="1">
    <citation type="submission" date="2014-06" db="EMBL/GenBank/DDBJ databases">
        <authorList>
            <person name="Le Roux Frederique"/>
        </authorList>
    </citation>
    <scope>NUCLEOTIDE SEQUENCE [LARGE SCALE GENOMIC DNA]</scope>
    <source>
        <strain evidence="2">J5-5</strain>
    </source>
</reference>
<evidence type="ECO:0000313" key="1">
    <source>
        <dbReference type="EMBL" id="CDT63901.1"/>
    </source>
</evidence>
<organism evidence="1 2">
    <name type="scientific">Vibrio crassostreae</name>
    <dbReference type="NCBI Taxonomy" id="246167"/>
    <lineage>
        <taxon>Bacteria</taxon>
        <taxon>Pseudomonadati</taxon>
        <taxon>Pseudomonadota</taxon>
        <taxon>Gammaproteobacteria</taxon>
        <taxon>Vibrionales</taxon>
        <taxon>Vibrionaceae</taxon>
        <taxon>Vibrio</taxon>
    </lineage>
</organism>
<proteinExistence type="predicted"/>
<sequence length="194" mass="22608">MQIKKEFDYYQTLHQTITHALLHLLFQVSASSRFVPIAKRNEILLKYLKPKMSDKAYAAIKKDIRLMLQAARTKEGNLEMKLYQLNDQAKKTKLAGAEKLYSLLVHLYDEEGIESRLFEEGTEAEPSVLYLLEEHIEHGFDNMIQISPLSMLIQHERAYDLIDSIHRHGLFIAEMKEWNAKTHQAHLLLHPAEL</sequence>
<name>A0A822N4S8_9VIBR</name>
<gene>
    <name evidence="1" type="ORF">VCR5J5_750064</name>
</gene>
<dbReference type="Pfam" id="PF11140">
    <property type="entry name" value="DUF2913"/>
    <property type="match status" value="1"/>
</dbReference>